<evidence type="ECO:0000259" key="1">
    <source>
        <dbReference type="Pfam" id="PF01120"/>
    </source>
</evidence>
<dbReference type="InterPro" id="IPR017853">
    <property type="entry name" value="GH"/>
</dbReference>
<name>A0A1N6ZZK1_9FLAO</name>
<protein>
    <submittedName>
        <fullName evidence="2">Alpha-L-fucosidase</fullName>
    </submittedName>
</protein>
<dbReference type="GO" id="GO:0004560">
    <property type="term" value="F:alpha-L-fucosidase activity"/>
    <property type="evidence" value="ECO:0007669"/>
    <property type="project" value="InterPro"/>
</dbReference>
<dbReference type="InterPro" id="IPR057739">
    <property type="entry name" value="Glyco_hydro_29_N"/>
</dbReference>
<dbReference type="Gene3D" id="3.20.20.80">
    <property type="entry name" value="Glycosidases"/>
    <property type="match status" value="1"/>
</dbReference>
<dbReference type="GO" id="GO:0005975">
    <property type="term" value="P:carbohydrate metabolic process"/>
    <property type="evidence" value="ECO:0007669"/>
    <property type="project" value="InterPro"/>
</dbReference>
<reference evidence="3" key="1">
    <citation type="submission" date="2017-01" db="EMBL/GenBank/DDBJ databases">
        <authorList>
            <person name="Varghese N."/>
            <person name="Submissions S."/>
        </authorList>
    </citation>
    <scope>NUCLEOTIDE SEQUENCE [LARGE SCALE GENOMIC DNA]</scope>
    <source>
        <strain evidence="3">DSM 15366</strain>
    </source>
</reference>
<dbReference type="SUPFAM" id="SSF51445">
    <property type="entry name" value="(Trans)glycosidases"/>
    <property type="match status" value="1"/>
</dbReference>
<dbReference type="AlphaFoldDB" id="A0A1N6ZZK1"/>
<dbReference type="STRING" id="228959.SAMN05421797_11036"/>
<dbReference type="Pfam" id="PF01120">
    <property type="entry name" value="Alpha_L_fucos"/>
    <property type="match status" value="1"/>
</dbReference>
<feature type="domain" description="Glycoside hydrolase family 29 N-terminal" evidence="1">
    <location>
        <begin position="64"/>
        <end position="249"/>
    </location>
</feature>
<proteinExistence type="predicted"/>
<dbReference type="Gene3D" id="2.60.120.260">
    <property type="entry name" value="Galactose-binding domain-like"/>
    <property type="match status" value="1"/>
</dbReference>
<dbReference type="Proteomes" id="UP000186953">
    <property type="component" value="Unassembled WGS sequence"/>
</dbReference>
<keyword evidence="3" id="KW-1185">Reference proteome</keyword>
<evidence type="ECO:0000313" key="3">
    <source>
        <dbReference type="Proteomes" id="UP000186953"/>
    </source>
</evidence>
<sequence>MPLFLALFWVTSTCIGQINNGNKLPEEVKWMYDEAQWGISHHYLAGGELDKAYFDIRSFEEWDYYIANFDVNAYANLVKKLGVGYVIFTITQNRGYLATTSKVYDFNSPPCPVNIPGCENQEGVLRADYTPNRDLLTHLAKALTKKGIKVIAYLPSHVGDRWTGQQISPPKYPDWWINDFIGELSNKWGDTVAGWWFDGYWNISKDEQGNDYPIATKIWNAVRRGNPNAIIALNTGLGSEVFTSPDKYSQYSAGESNELPPLPTTRSSKGKGEKFVQYVGWSFLSEQDPVFAGWGEVDRNLRFKDIEVAKHTVKARENGGVSTWDVAINPSGNWPLAKMKQVQVIGKTMNTTTDTTYSSLQLVNNANKEIIYTGNWQYSEDRKTGAFEQDVHYTENNGDSFSYSFTGTSIVFATSKARDQGNIELFLDNKSLGIFSTYDKYKRQVQEIIYENHHLMPGRHTLKGVKKSGKYMWEMCWELKTKTKTYEIFNFNNI</sequence>
<evidence type="ECO:0000313" key="2">
    <source>
        <dbReference type="EMBL" id="SIR32255.1"/>
    </source>
</evidence>
<accession>A0A1N6ZZK1</accession>
<gene>
    <name evidence="2" type="ORF">SAMN05421797_11036</name>
</gene>
<organism evidence="2 3">
    <name type="scientific">Maribacter ulvicola</name>
    <dbReference type="NCBI Taxonomy" id="228959"/>
    <lineage>
        <taxon>Bacteria</taxon>
        <taxon>Pseudomonadati</taxon>
        <taxon>Bacteroidota</taxon>
        <taxon>Flavobacteriia</taxon>
        <taxon>Flavobacteriales</taxon>
        <taxon>Flavobacteriaceae</taxon>
        <taxon>Maribacter</taxon>
    </lineage>
</organism>
<dbReference type="EMBL" id="FTMA01000010">
    <property type="protein sequence ID" value="SIR32255.1"/>
    <property type="molecule type" value="Genomic_DNA"/>
</dbReference>